<organism evidence="1 2">
    <name type="scientific">Dreissena polymorpha</name>
    <name type="common">Zebra mussel</name>
    <name type="synonym">Mytilus polymorpha</name>
    <dbReference type="NCBI Taxonomy" id="45954"/>
    <lineage>
        <taxon>Eukaryota</taxon>
        <taxon>Metazoa</taxon>
        <taxon>Spiralia</taxon>
        <taxon>Lophotrochozoa</taxon>
        <taxon>Mollusca</taxon>
        <taxon>Bivalvia</taxon>
        <taxon>Autobranchia</taxon>
        <taxon>Heteroconchia</taxon>
        <taxon>Euheterodonta</taxon>
        <taxon>Imparidentia</taxon>
        <taxon>Neoheterodontei</taxon>
        <taxon>Myida</taxon>
        <taxon>Dreissenoidea</taxon>
        <taxon>Dreissenidae</taxon>
        <taxon>Dreissena</taxon>
    </lineage>
</organism>
<comment type="caution">
    <text evidence="1">The sequence shown here is derived from an EMBL/GenBank/DDBJ whole genome shotgun (WGS) entry which is preliminary data.</text>
</comment>
<proteinExistence type="predicted"/>
<evidence type="ECO:0000313" key="1">
    <source>
        <dbReference type="EMBL" id="KAH3702376.1"/>
    </source>
</evidence>
<reference evidence="1" key="2">
    <citation type="submission" date="2020-11" db="EMBL/GenBank/DDBJ databases">
        <authorList>
            <person name="McCartney M.A."/>
            <person name="Auch B."/>
            <person name="Kono T."/>
            <person name="Mallez S."/>
            <person name="Becker A."/>
            <person name="Gohl D.M."/>
            <person name="Silverstein K.A.T."/>
            <person name="Koren S."/>
            <person name="Bechman K.B."/>
            <person name="Herman A."/>
            <person name="Abrahante J.E."/>
            <person name="Garbe J."/>
        </authorList>
    </citation>
    <scope>NUCLEOTIDE SEQUENCE</scope>
    <source>
        <strain evidence="1">Duluth1</strain>
        <tissue evidence="1">Whole animal</tissue>
    </source>
</reference>
<name>A0A9D4BPK3_DREPO</name>
<dbReference type="PANTHER" id="PTHR13800">
    <property type="entry name" value="TRANSIENT RECEPTOR POTENTIAL CATION CHANNEL, SUBFAMILY M, MEMBER 6"/>
    <property type="match status" value="1"/>
</dbReference>
<dbReference type="PANTHER" id="PTHR13800:SF12">
    <property type="entry name" value="TRANSIENT RECEPTOR POTENTIAL CATION CHANNEL SUBFAMILY M MEMBER-LIKE 2"/>
    <property type="match status" value="1"/>
</dbReference>
<dbReference type="Proteomes" id="UP000828390">
    <property type="component" value="Unassembled WGS sequence"/>
</dbReference>
<keyword evidence="2" id="KW-1185">Reference proteome</keyword>
<dbReference type="GO" id="GO:0099604">
    <property type="term" value="F:ligand-gated calcium channel activity"/>
    <property type="evidence" value="ECO:0007669"/>
    <property type="project" value="TreeGrafter"/>
</dbReference>
<protein>
    <submittedName>
        <fullName evidence="1">Uncharacterized protein</fullName>
    </submittedName>
</protein>
<dbReference type="InterPro" id="IPR050927">
    <property type="entry name" value="TRPM"/>
</dbReference>
<dbReference type="AlphaFoldDB" id="A0A9D4BPK3"/>
<sequence>MEFLAQHACRNLVGDVWNGQRFDDALNKISYLVFLSLFAYVLLFDLKKTVSTQEFVLIAWVLTILVEETRQCAAHELYELHKLECFQAECYTCA</sequence>
<evidence type="ECO:0000313" key="2">
    <source>
        <dbReference type="Proteomes" id="UP000828390"/>
    </source>
</evidence>
<reference evidence="1" key="1">
    <citation type="journal article" date="2019" name="bioRxiv">
        <title>The Genome of the Zebra Mussel, Dreissena polymorpha: A Resource for Invasive Species Research.</title>
        <authorList>
            <person name="McCartney M.A."/>
            <person name="Auch B."/>
            <person name="Kono T."/>
            <person name="Mallez S."/>
            <person name="Zhang Y."/>
            <person name="Obille A."/>
            <person name="Becker A."/>
            <person name="Abrahante J.E."/>
            <person name="Garbe J."/>
            <person name="Badalamenti J.P."/>
            <person name="Herman A."/>
            <person name="Mangelson H."/>
            <person name="Liachko I."/>
            <person name="Sullivan S."/>
            <person name="Sone E.D."/>
            <person name="Koren S."/>
            <person name="Silverstein K.A.T."/>
            <person name="Beckman K.B."/>
            <person name="Gohl D.M."/>
        </authorList>
    </citation>
    <scope>NUCLEOTIDE SEQUENCE</scope>
    <source>
        <strain evidence="1">Duluth1</strain>
        <tissue evidence="1">Whole animal</tissue>
    </source>
</reference>
<dbReference type="EMBL" id="JAIWYP010000015">
    <property type="protein sequence ID" value="KAH3702376.1"/>
    <property type="molecule type" value="Genomic_DNA"/>
</dbReference>
<dbReference type="GO" id="GO:0005886">
    <property type="term" value="C:plasma membrane"/>
    <property type="evidence" value="ECO:0007669"/>
    <property type="project" value="TreeGrafter"/>
</dbReference>
<accession>A0A9D4BPK3</accession>
<gene>
    <name evidence="1" type="ORF">DPMN_077394</name>
</gene>